<gene>
    <name evidence="19" type="ORF">WN50_19340</name>
</gene>
<keyword evidence="8" id="KW-0547">Nucleotide-binding</keyword>
<comment type="subcellular location">
    <subcellularLocation>
        <location evidence="1">Cell membrane</location>
        <topology evidence="1">Multi-pass membrane protein</topology>
    </subcellularLocation>
</comment>
<keyword evidence="6" id="KW-0808">Transferase</keyword>
<dbReference type="PATRIC" id="fig|1637645.4.peg.1713"/>
<proteinExistence type="inferred from homology"/>
<dbReference type="RefSeq" id="WP_046280220.1">
    <property type="nucleotide sequence ID" value="NZ_LATL02000086.1"/>
</dbReference>
<evidence type="ECO:0000256" key="2">
    <source>
        <dbReference type="ARBA" id="ARBA00006683"/>
    </source>
</evidence>
<dbReference type="GO" id="GO:0004715">
    <property type="term" value="F:non-membrane spanning protein tyrosine kinase activity"/>
    <property type="evidence" value="ECO:0007669"/>
    <property type="project" value="UniProtKB-EC"/>
</dbReference>
<evidence type="ECO:0000313" key="20">
    <source>
        <dbReference type="Proteomes" id="UP000033607"/>
    </source>
</evidence>
<organism evidence="19 20">
    <name type="scientific">Limnoraphis robusta CS-951</name>
    <dbReference type="NCBI Taxonomy" id="1637645"/>
    <lineage>
        <taxon>Bacteria</taxon>
        <taxon>Bacillati</taxon>
        <taxon>Cyanobacteriota</taxon>
        <taxon>Cyanophyceae</taxon>
        <taxon>Oscillatoriophycideae</taxon>
        <taxon>Oscillatoriales</taxon>
        <taxon>Sirenicapillariaceae</taxon>
        <taxon>Limnoraphis</taxon>
    </lineage>
</organism>
<dbReference type="GO" id="GO:0005524">
    <property type="term" value="F:ATP binding"/>
    <property type="evidence" value="ECO:0007669"/>
    <property type="project" value="UniProtKB-KW"/>
</dbReference>
<evidence type="ECO:0000256" key="12">
    <source>
        <dbReference type="ARBA" id="ARBA00023136"/>
    </source>
</evidence>
<dbReference type="GO" id="GO:0005886">
    <property type="term" value="C:plasma membrane"/>
    <property type="evidence" value="ECO:0007669"/>
    <property type="project" value="UniProtKB-SubCell"/>
</dbReference>
<dbReference type="InterPro" id="IPR027417">
    <property type="entry name" value="P-loop_NTPase"/>
</dbReference>
<name>A0A0F5YE28_9CYAN</name>
<evidence type="ECO:0000256" key="9">
    <source>
        <dbReference type="ARBA" id="ARBA00022777"/>
    </source>
</evidence>
<keyword evidence="11 16" id="KW-1133">Transmembrane helix</keyword>
<sequence length="735" mass="82069">MEDRESIDLDIGKYLQTVKRYWLIVISVFLLCVGLSVYGTKYLKPTYAASGKLLFKVDRTSSLAGIGEGLGELKALLADQTPLSTQIEIISSNRLLNQVIEQLNLVDDEGKLIDPESIRKSLEVKIIGGTDIVSLSYESPDPLEAANIVNTLMEVYIQTNVNMNQDEAREAREFISQQLPPVQQEVFRAEQALRSFKEKNQVLDLEEEFRTAVLEQAELNRKITVLESELSGVNALAESLQTQAGFDLEEAIAINTLSQSPVLIGILTELENVESELVNERKRFKDQNPRIIALKQKRDSLNAALQEQVEQVLGSQAVVPEGLLQVPQGQKNNQLERFIANEIQRVELTRQLDSLYASRINYEQRSQNLPQLEQEQQELQRKVQVAQVTYETLLKNLEEVQVAENKSTNNARVIEEAIVPEEGSTAKTKLIALGIMLGLVGATTSVLILAMGDQNIRTVEEAKKTFGYTLLGIIPMFKNKRFSDYFQGERASQQIPVVEASDSFISEIYRMLQANLKFLSSDKRIKTIVVTSSVPKEGKSTVSANLAATLAQLGYRVMLIDADMRQPSQHHLWGLTNAVGLSDILVGQAELSSVIRQGIERLDIIPSGVTPPNPLALLDSKRMTSLIRNFSEDYDFVIIDTPPLILAADALTLSQMASGVLLVARPKVLDRGSANSAKEMLERSGQRVLGLVVNAISKNESAQYFYHAKRYFPSRKSNRRDLNQLNSQVNYYSKK</sequence>
<evidence type="ECO:0000256" key="11">
    <source>
        <dbReference type="ARBA" id="ARBA00022989"/>
    </source>
</evidence>
<dbReference type="AlphaFoldDB" id="A0A0F5YE28"/>
<dbReference type="InterPro" id="IPR033756">
    <property type="entry name" value="YlxH/NBP35"/>
</dbReference>
<dbReference type="Pfam" id="PF10609">
    <property type="entry name" value="ParA"/>
    <property type="match status" value="1"/>
</dbReference>
<evidence type="ECO:0000259" key="18">
    <source>
        <dbReference type="Pfam" id="PF13807"/>
    </source>
</evidence>
<keyword evidence="5" id="KW-1003">Cell membrane</keyword>
<dbReference type="SUPFAM" id="SSF52540">
    <property type="entry name" value="P-loop containing nucleoside triphosphate hydrolases"/>
    <property type="match status" value="1"/>
</dbReference>
<evidence type="ECO:0000256" key="15">
    <source>
        <dbReference type="SAM" id="Coils"/>
    </source>
</evidence>
<evidence type="ECO:0000256" key="14">
    <source>
        <dbReference type="ARBA" id="ARBA00051245"/>
    </source>
</evidence>
<feature type="domain" description="Tyrosine-protein kinase G-rich" evidence="18">
    <location>
        <begin position="372"/>
        <end position="449"/>
    </location>
</feature>
<evidence type="ECO:0000313" key="19">
    <source>
        <dbReference type="EMBL" id="KKD36510.1"/>
    </source>
</evidence>
<dbReference type="PANTHER" id="PTHR32309:SF13">
    <property type="entry name" value="FERRIC ENTEROBACTIN TRANSPORT PROTEIN FEPE"/>
    <property type="match status" value="1"/>
</dbReference>
<keyword evidence="15" id="KW-0175">Coiled coil</keyword>
<dbReference type="PANTHER" id="PTHR32309">
    <property type="entry name" value="TYROSINE-PROTEIN KINASE"/>
    <property type="match status" value="1"/>
</dbReference>
<feature type="coiled-coil region" evidence="15">
    <location>
        <begin position="267"/>
        <end position="311"/>
    </location>
</feature>
<keyword evidence="7 16" id="KW-0812">Transmembrane</keyword>
<comment type="similarity">
    <text evidence="2">Belongs to the CpsC/CapA family.</text>
</comment>
<evidence type="ECO:0000256" key="3">
    <source>
        <dbReference type="ARBA" id="ARBA00007316"/>
    </source>
</evidence>
<evidence type="ECO:0000256" key="13">
    <source>
        <dbReference type="ARBA" id="ARBA00023137"/>
    </source>
</evidence>
<keyword evidence="10" id="KW-0067">ATP-binding</keyword>
<evidence type="ECO:0000256" key="5">
    <source>
        <dbReference type="ARBA" id="ARBA00022475"/>
    </source>
</evidence>
<evidence type="ECO:0000256" key="7">
    <source>
        <dbReference type="ARBA" id="ARBA00022692"/>
    </source>
</evidence>
<dbReference type="CDD" id="cd05387">
    <property type="entry name" value="BY-kinase"/>
    <property type="match status" value="1"/>
</dbReference>
<evidence type="ECO:0000256" key="6">
    <source>
        <dbReference type="ARBA" id="ARBA00022679"/>
    </source>
</evidence>
<evidence type="ECO:0000256" key="8">
    <source>
        <dbReference type="ARBA" id="ARBA00022741"/>
    </source>
</evidence>
<protein>
    <recommendedName>
        <fullName evidence="4">non-specific protein-tyrosine kinase</fullName>
        <ecNumber evidence="4">2.7.10.2</ecNumber>
    </recommendedName>
</protein>
<evidence type="ECO:0000256" key="16">
    <source>
        <dbReference type="SAM" id="Phobius"/>
    </source>
</evidence>
<dbReference type="InterPro" id="IPR005702">
    <property type="entry name" value="Wzc-like_C"/>
</dbReference>
<evidence type="ECO:0000256" key="1">
    <source>
        <dbReference type="ARBA" id="ARBA00004651"/>
    </source>
</evidence>
<keyword evidence="9" id="KW-0418">Kinase</keyword>
<comment type="similarity">
    <text evidence="3">Belongs to the CpsD/CapB family.</text>
</comment>
<accession>A0A0F5YE28</accession>
<dbReference type="Pfam" id="PF02706">
    <property type="entry name" value="Wzz"/>
    <property type="match status" value="1"/>
</dbReference>
<feature type="coiled-coil region" evidence="15">
    <location>
        <begin position="362"/>
        <end position="396"/>
    </location>
</feature>
<dbReference type="InterPro" id="IPR003856">
    <property type="entry name" value="LPS_length_determ_N"/>
</dbReference>
<comment type="caution">
    <text evidence="19">The sequence shown here is derived from an EMBL/GenBank/DDBJ whole genome shotgun (WGS) entry which is preliminary data.</text>
</comment>
<feature type="domain" description="Polysaccharide chain length determinant N-terminal" evidence="17">
    <location>
        <begin position="8"/>
        <end position="103"/>
    </location>
</feature>
<dbReference type="OrthoDB" id="9758283at2"/>
<evidence type="ECO:0000256" key="4">
    <source>
        <dbReference type="ARBA" id="ARBA00011903"/>
    </source>
</evidence>
<dbReference type="EMBL" id="LATL02000086">
    <property type="protein sequence ID" value="KKD36510.1"/>
    <property type="molecule type" value="Genomic_DNA"/>
</dbReference>
<dbReference type="InterPro" id="IPR032807">
    <property type="entry name" value="GNVR"/>
</dbReference>
<reference evidence="19 20" key="1">
    <citation type="submission" date="2015-06" db="EMBL/GenBank/DDBJ databases">
        <title>Draft genome assembly of filamentous brackish cyanobacterium Limnoraphis robusta strain CS-951.</title>
        <authorList>
            <person name="Willis A."/>
            <person name="Parks M."/>
            <person name="Burford M.A."/>
        </authorList>
    </citation>
    <scope>NUCLEOTIDE SEQUENCE [LARGE SCALE GENOMIC DNA]</scope>
    <source>
        <strain evidence="19 20">CS-951</strain>
    </source>
</reference>
<dbReference type="EC" id="2.7.10.2" evidence="4"/>
<comment type="catalytic activity">
    <reaction evidence="14">
        <text>L-tyrosyl-[protein] + ATP = O-phospho-L-tyrosyl-[protein] + ADP + H(+)</text>
        <dbReference type="Rhea" id="RHEA:10596"/>
        <dbReference type="Rhea" id="RHEA-COMP:10136"/>
        <dbReference type="Rhea" id="RHEA-COMP:20101"/>
        <dbReference type="ChEBI" id="CHEBI:15378"/>
        <dbReference type="ChEBI" id="CHEBI:30616"/>
        <dbReference type="ChEBI" id="CHEBI:46858"/>
        <dbReference type="ChEBI" id="CHEBI:61978"/>
        <dbReference type="ChEBI" id="CHEBI:456216"/>
        <dbReference type="EC" id="2.7.10.2"/>
    </reaction>
</comment>
<dbReference type="Pfam" id="PF13807">
    <property type="entry name" value="GNVR"/>
    <property type="match status" value="1"/>
</dbReference>
<dbReference type="GO" id="GO:0042802">
    <property type="term" value="F:identical protein binding"/>
    <property type="evidence" value="ECO:0007669"/>
    <property type="project" value="UniProtKB-ARBA"/>
</dbReference>
<dbReference type="Proteomes" id="UP000033607">
    <property type="component" value="Unassembled WGS sequence"/>
</dbReference>
<evidence type="ECO:0000259" key="17">
    <source>
        <dbReference type="Pfam" id="PF02706"/>
    </source>
</evidence>
<dbReference type="InterPro" id="IPR050445">
    <property type="entry name" value="Bact_polysacc_biosynth/exp"/>
</dbReference>
<feature type="transmembrane region" description="Helical" evidence="16">
    <location>
        <begin position="21"/>
        <end position="39"/>
    </location>
</feature>
<dbReference type="FunFam" id="3.40.50.300:FF:000527">
    <property type="entry name" value="Tyrosine-protein kinase etk"/>
    <property type="match status" value="1"/>
</dbReference>
<dbReference type="NCBIfam" id="TIGR01007">
    <property type="entry name" value="eps_fam"/>
    <property type="match status" value="1"/>
</dbReference>
<keyword evidence="13" id="KW-0829">Tyrosine-protein kinase</keyword>
<keyword evidence="12 16" id="KW-0472">Membrane</keyword>
<evidence type="ECO:0000256" key="10">
    <source>
        <dbReference type="ARBA" id="ARBA00022840"/>
    </source>
</evidence>
<dbReference type="Gene3D" id="3.40.50.300">
    <property type="entry name" value="P-loop containing nucleotide triphosphate hydrolases"/>
    <property type="match status" value="1"/>
</dbReference>